<dbReference type="PaxDb" id="67767-A0A0J7L538"/>
<evidence type="ECO:0000313" key="12">
    <source>
        <dbReference type="Proteomes" id="UP000036403"/>
    </source>
</evidence>
<feature type="binding site" evidence="7">
    <location>
        <position position="131"/>
    </location>
    <ligand>
        <name>L-tryptophan</name>
        <dbReference type="ChEBI" id="CHEBI:57912"/>
    </ligand>
</feature>
<dbReference type="Proteomes" id="UP000036403">
    <property type="component" value="Unassembled WGS sequence"/>
</dbReference>
<feature type="binding site" evidence="8">
    <location>
        <position position="112"/>
    </location>
    <ligand>
        <name>Fe cation</name>
        <dbReference type="ChEBI" id="CHEBI:24875"/>
    </ligand>
</feature>
<evidence type="ECO:0000256" key="2">
    <source>
        <dbReference type="ARBA" id="ARBA00009712"/>
    </source>
</evidence>
<dbReference type="PANTHER" id="PTHR11473">
    <property type="entry name" value="AROMATIC AMINO ACID HYDROXYLASE"/>
    <property type="match status" value="1"/>
</dbReference>
<evidence type="ECO:0000313" key="11">
    <source>
        <dbReference type="EMBL" id="KMQ97746.1"/>
    </source>
</evidence>
<comment type="cofactor">
    <cofactor evidence="1 8">
        <name>Fe(2+)</name>
        <dbReference type="ChEBI" id="CHEBI:29033"/>
    </cofactor>
</comment>
<evidence type="ECO:0000256" key="6">
    <source>
        <dbReference type="ARBA" id="ARBA00023033"/>
    </source>
</evidence>
<gene>
    <name evidence="11" type="ORF">RF55_1912</name>
</gene>
<dbReference type="InterPro" id="IPR019774">
    <property type="entry name" value="Aromatic-AA_hydroxylase_C"/>
</dbReference>
<dbReference type="GO" id="GO:0009072">
    <property type="term" value="P:aromatic amino acid metabolic process"/>
    <property type="evidence" value="ECO:0007669"/>
    <property type="project" value="InterPro"/>
</dbReference>
<evidence type="ECO:0000256" key="8">
    <source>
        <dbReference type="PIRSR" id="PIRSR601273-2"/>
    </source>
</evidence>
<feature type="compositionally biased region" description="Basic and acidic residues" evidence="9">
    <location>
        <begin position="278"/>
        <end position="292"/>
    </location>
</feature>
<sequence>MFYDNKNDVFKRKSIFVGTTGFQLRPVAGYLTPRDFLSGLAFRVFHCTQYIRHSSDPFYTPEPDCCHELLGHMPLLANPSFAQFSQELGLSSLGASDEDIDKLATLYFFTVEFGLCKQDGMFRVYGAGLLSSVAELRHAVSAPEKTMRFEPDVTCKQECIITAFQNAYYYTDSIEEAKEKMRQVFSLATAFANQIQRPFGIRYNPYTQSVEVLTDAQKITAVVSELRGDLCIVSNALKKIHEQDDTVDVERITSLLTHGIDIPQDSSSSDSDDSPNVEETRPQEDQQSHFNDKNVIVMED</sequence>
<keyword evidence="4" id="KW-0560">Oxidoreductase</keyword>
<evidence type="ECO:0000256" key="9">
    <source>
        <dbReference type="SAM" id="MobiDB-lite"/>
    </source>
</evidence>
<keyword evidence="6" id="KW-0503">Monooxygenase</keyword>
<evidence type="ECO:0000256" key="3">
    <source>
        <dbReference type="ARBA" id="ARBA00022723"/>
    </source>
</evidence>
<dbReference type="SUPFAM" id="SSF56534">
    <property type="entry name" value="Aromatic aminoacid monoxygenases, catalytic and oligomerization domains"/>
    <property type="match status" value="1"/>
</dbReference>
<dbReference type="EMBL" id="LBMM01000690">
    <property type="protein sequence ID" value="KMQ97746.1"/>
    <property type="molecule type" value="Genomic_DNA"/>
</dbReference>
<evidence type="ECO:0000256" key="1">
    <source>
        <dbReference type="ARBA" id="ARBA00001954"/>
    </source>
</evidence>
<dbReference type="AlphaFoldDB" id="A0A0J7L538"/>
<keyword evidence="5 8" id="KW-0408">Iron</keyword>
<protein>
    <submittedName>
        <fullName evidence="11">Tryptophan 5-hydroxylase 1-like protein</fullName>
    </submittedName>
</protein>
<keyword evidence="3 8" id="KW-0479">Metal-binding</keyword>
<feature type="binding site" evidence="7">
    <location>
        <position position="52"/>
    </location>
    <ligand>
        <name>L-tryptophan</name>
        <dbReference type="ChEBI" id="CHEBI:57912"/>
    </ligand>
</feature>
<dbReference type="Gene3D" id="1.10.800.10">
    <property type="entry name" value="Aromatic amino acid hydroxylase"/>
    <property type="match status" value="1"/>
</dbReference>
<dbReference type="PRINTS" id="PR00372">
    <property type="entry name" value="FYWHYDRXLASE"/>
</dbReference>
<keyword evidence="12" id="KW-1185">Reference proteome</keyword>
<dbReference type="STRING" id="67767.A0A0J7L538"/>
<dbReference type="InterPro" id="IPR018301">
    <property type="entry name" value="ArAA_hydroxylase_Fe/CU_BS"/>
</dbReference>
<feature type="region of interest" description="Disordered" evidence="9">
    <location>
        <begin position="260"/>
        <end position="300"/>
    </location>
</feature>
<dbReference type="PROSITE" id="PS00367">
    <property type="entry name" value="BH4_AAA_HYDROXYL_1"/>
    <property type="match status" value="1"/>
</dbReference>
<comment type="caution">
    <text evidence="11">The sequence shown here is derived from an EMBL/GenBank/DDBJ whole genome shotgun (WGS) entry which is preliminary data.</text>
</comment>
<feature type="binding site" evidence="8">
    <location>
        <position position="72"/>
    </location>
    <ligand>
        <name>Fe cation</name>
        <dbReference type="ChEBI" id="CHEBI:24875"/>
    </ligand>
</feature>
<comment type="similarity">
    <text evidence="2">Belongs to the biopterin-dependent aromatic amino acid hydroxylase family.</text>
</comment>
<evidence type="ECO:0000256" key="5">
    <source>
        <dbReference type="ARBA" id="ARBA00023004"/>
    </source>
</evidence>
<feature type="binding site" evidence="8">
    <location>
        <position position="67"/>
    </location>
    <ligand>
        <name>Fe cation</name>
        <dbReference type="ChEBI" id="CHEBI:24875"/>
    </ligand>
</feature>
<dbReference type="Pfam" id="PF00351">
    <property type="entry name" value="Biopterin_H"/>
    <property type="match status" value="1"/>
</dbReference>
<evidence type="ECO:0000256" key="4">
    <source>
        <dbReference type="ARBA" id="ARBA00023002"/>
    </source>
</evidence>
<evidence type="ECO:0000256" key="7">
    <source>
        <dbReference type="PIRSR" id="PIRSR601273-1"/>
    </source>
</evidence>
<dbReference type="PANTHER" id="PTHR11473:SF16">
    <property type="entry name" value="TRYPTOPHAN 5-HYDROXYLASE 2"/>
    <property type="match status" value="1"/>
</dbReference>
<dbReference type="InterPro" id="IPR036951">
    <property type="entry name" value="ArAA_hydroxylase_sf"/>
</dbReference>
<proteinExistence type="inferred from homology"/>
<reference evidence="11 12" key="1">
    <citation type="submission" date="2015-04" db="EMBL/GenBank/DDBJ databases">
        <title>Lasius niger genome sequencing.</title>
        <authorList>
            <person name="Konorov E.A."/>
            <person name="Nikitin M.A."/>
            <person name="Kirill M.V."/>
            <person name="Chang P."/>
        </authorList>
    </citation>
    <scope>NUCLEOTIDE SEQUENCE [LARGE SCALE GENOMIC DNA]</scope>
    <source>
        <tissue evidence="11">Whole</tissue>
    </source>
</reference>
<dbReference type="InterPro" id="IPR036329">
    <property type="entry name" value="Aro-AA_hydroxylase_C_sf"/>
</dbReference>
<dbReference type="GO" id="GO:0043005">
    <property type="term" value="C:neuron projection"/>
    <property type="evidence" value="ECO:0007669"/>
    <property type="project" value="TreeGrafter"/>
</dbReference>
<dbReference type="GO" id="GO:0004510">
    <property type="term" value="F:tryptophan 5-monooxygenase activity"/>
    <property type="evidence" value="ECO:0007669"/>
    <property type="project" value="TreeGrafter"/>
</dbReference>
<feature type="binding site" evidence="7">
    <location>
        <position position="60"/>
    </location>
    <ligand>
        <name>L-tryptophan</name>
        <dbReference type="ChEBI" id="CHEBI:57912"/>
    </ligand>
</feature>
<dbReference type="PROSITE" id="PS51410">
    <property type="entry name" value="BH4_AAA_HYDROXYL_2"/>
    <property type="match status" value="1"/>
</dbReference>
<name>A0A0J7L538_LASNI</name>
<dbReference type="OrthoDB" id="983542at2759"/>
<organism evidence="11 12">
    <name type="scientific">Lasius niger</name>
    <name type="common">Black garden ant</name>
    <dbReference type="NCBI Taxonomy" id="67767"/>
    <lineage>
        <taxon>Eukaryota</taxon>
        <taxon>Metazoa</taxon>
        <taxon>Ecdysozoa</taxon>
        <taxon>Arthropoda</taxon>
        <taxon>Hexapoda</taxon>
        <taxon>Insecta</taxon>
        <taxon>Pterygota</taxon>
        <taxon>Neoptera</taxon>
        <taxon>Endopterygota</taxon>
        <taxon>Hymenoptera</taxon>
        <taxon>Apocrita</taxon>
        <taxon>Aculeata</taxon>
        <taxon>Formicoidea</taxon>
        <taxon>Formicidae</taxon>
        <taxon>Formicinae</taxon>
        <taxon>Lasius</taxon>
        <taxon>Lasius</taxon>
    </lineage>
</organism>
<feature type="binding site" evidence="7">
    <location>
        <position position="161"/>
    </location>
    <ligand>
        <name>L-tryptophan</name>
        <dbReference type="ChEBI" id="CHEBI:57912"/>
    </ligand>
</feature>
<feature type="binding site" evidence="7">
    <location>
        <position position="30"/>
    </location>
    <ligand>
        <name>L-tryptophan</name>
        <dbReference type="ChEBI" id="CHEBI:57912"/>
    </ligand>
</feature>
<feature type="domain" description="Biopterin-dependent aromatic amino acid hydroxylase family profile" evidence="10">
    <location>
        <begin position="1"/>
        <end position="241"/>
    </location>
</feature>
<dbReference type="InterPro" id="IPR001273">
    <property type="entry name" value="ArAA_hydroxylase"/>
</dbReference>
<accession>A0A0J7L538</accession>
<dbReference type="GO" id="GO:0005506">
    <property type="term" value="F:iron ion binding"/>
    <property type="evidence" value="ECO:0007669"/>
    <property type="project" value="InterPro"/>
</dbReference>
<evidence type="ECO:0000259" key="10">
    <source>
        <dbReference type="PROSITE" id="PS51410"/>
    </source>
</evidence>